<dbReference type="InterPro" id="IPR051635">
    <property type="entry name" value="SNAT-like"/>
</dbReference>
<dbReference type="GO" id="GO:0008080">
    <property type="term" value="F:N-acetyltransferase activity"/>
    <property type="evidence" value="ECO:0007669"/>
    <property type="project" value="UniProtKB-ARBA"/>
</dbReference>
<keyword evidence="2" id="KW-0012">Acyltransferase</keyword>
<evidence type="ECO:0000259" key="3">
    <source>
        <dbReference type="PROSITE" id="PS51186"/>
    </source>
</evidence>
<name>A0A0H1DYE3_STRAG</name>
<dbReference type="EMBL" id="UHEW01000005">
    <property type="protein sequence ID" value="SUN28628.1"/>
    <property type="molecule type" value="Genomic_DNA"/>
</dbReference>
<protein>
    <submittedName>
        <fullName evidence="4 5">N-acetyltransferase</fullName>
    </submittedName>
</protein>
<dbReference type="AlphaFoldDB" id="A0A0H1DYE3"/>
<dbReference type="Pfam" id="PF13673">
    <property type="entry name" value="Acetyltransf_10"/>
    <property type="match status" value="1"/>
</dbReference>
<dbReference type="EMBL" id="QHGZ01000258">
    <property type="protein sequence ID" value="RDY74593.1"/>
    <property type="molecule type" value="Genomic_DNA"/>
</dbReference>
<gene>
    <name evidence="4" type="ORF">C4618_13090</name>
    <name evidence="6" type="ORF">NCTC8184_00182</name>
    <name evidence="5" type="ORF">NCTC9828_00915</name>
</gene>
<evidence type="ECO:0000313" key="8">
    <source>
        <dbReference type="Proteomes" id="UP000256718"/>
    </source>
</evidence>
<feature type="domain" description="N-acetyltransferase" evidence="3">
    <location>
        <begin position="1"/>
        <end position="162"/>
    </location>
</feature>
<dbReference type="PANTHER" id="PTHR10908:SF0">
    <property type="entry name" value="SEROTONIN N-ACETYLTRANSFERASE"/>
    <property type="match status" value="1"/>
</dbReference>
<dbReference type="Proteomes" id="UP000256718">
    <property type="component" value="Unassembled WGS sequence"/>
</dbReference>
<dbReference type="SUPFAM" id="SSF55729">
    <property type="entry name" value="Acyl-CoA N-acyltransferases (Nat)"/>
    <property type="match status" value="1"/>
</dbReference>
<evidence type="ECO:0000313" key="7">
    <source>
        <dbReference type="Proteomes" id="UP000255140"/>
    </source>
</evidence>
<accession>A0A0H1DYE3</accession>
<evidence type="ECO:0000313" key="6">
    <source>
        <dbReference type="EMBL" id="VED64213.1"/>
    </source>
</evidence>
<dbReference type="EMBL" id="LR134265">
    <property type="protein sequence ID" value="VED64213.1"/>
    <property type="molecule type" value="Genomic_DNA"/>
</dbReference>
<evidence type="ECO:0000256" key="1">
    <source>
        <dbReference type="ARBA" id="ARBA00022679"/>
    </source>
</evidence>
<evidence type="ECO:0000313" key="4">
    <source>
        <dbReference type="EMBL" id="RDY74593.1"/>
    </source>
</evidence>
<dbReference type="PROSITE" id="PS51186">
    <property type="entry name" value="GNAT"/>
    <property type="match status" value="1"/>
</dbReference>
<reference evidence="5 7" key="2">
    <citation type="submission" date="2018-06" db="EMBL/GenBank/DDBJ databases">
        <authorList>
            <consortium name="Pathogen Informatics"/>
            <person name="Doyle S."/>
        </authorList>
    </citation>
    <scope>NUCLEOTIDE SEQUENCE [LARGE SCALE GENOMIC DNA]</scope>
    <source>
        <strain evidence="5 7">NCTC9828</strain>
    </source>
</reference>
<dbReference type="Proteomes" id="UP000268870">
    <property type="component" value="Chromosome"/>
</dbReference>
<dbReference type="RefSeq" id="WP_000586872.1">
    <property type="nucleotide sequence ID" value="NZ_BCNI01000024.1"/>
</dbReference>
<evidence type="ECO:0000256" key="2">
    <source>
        <dbReference type="ARBA" id="ARBA00023315"/>
    </source>
</evidence>
<dbReference type="OMA" id="IHLMCKE"/>
<dbReference type="InterPro" id="IPR000182">
    <property type="entry name" value="GNAT_dom"/>
</dbReference>
<evidence type="ECO:0000313" key="5">
    <source>
        <dbReference type="EMBL" id="SUN28628.1"/>
    </source>
</evidence>
<reference evidence="6 9" key="3">
    <citation type="submission" date="2018-12" db="EMBL/GenBank/DDBJ databases">
        <authorList>
            <consortium name="Pathogen Informatics"/>
        </authorList>
    </citation>
    <scope>NUCLEOTIDE SEQUENCE [LARGE SCALE GENOMIC DNA]</scope>
    <source>
        <strain evidence="6 9">NCTC8184</strain>
    </source>
</reference>
<organism evidence="4 8">
    <name type="scientific">Streptococcus agalactiae</name>
    <dbReference type="NCBI Taxonomy" id="1311"/>
    <lineage>
        <taxon>Bacteria</taxon>
        <taxon>Bacillati</taxon>
        <taxon>Bacillota</taxon>
        <taxon>Bacilli</taxon>
        <taxon>Lactobacillales</taxon>
        <taxon>Streptococcaceae</taxon>
        <taxon>Streptococcus</taxon>
    </lineage>
</organism>
<dbReference type="InterPro" id="IPR016181">
    <property type="entry name" value="Acyl_CoA_acyltransferase"/>
</dbReference>
<sequence length="167" mass="18550">MIIRNGCLEDLQQVISIEQINFSEAEAASKKAMQERLTIMTDTFLVAEINGRLAGYIEGPVIKGRYLTDDLFHKVSEFPVRVGGFIGITSLSIHPDFKGQGIGTALLAAMKDLVVSQERDGISLTCHDDLISFYEMNGFKDEGESDSQHGGSLWYNMIWNNPTRSIC</sequence>
<dbReference type="GeneID" id="66886460"/>
<keyword evidence="1 4" id="KW-0808">Transferase</keyword>
<dbReference type="PANTHER" id="PTHR10908">
    <property type="entry name" value="SEROTONIN N-ACETYLTRANSFERASE"/>
    <property type="match status" value="1"/>
</dbReference>
<dbReference type="Gene3D" id="3.40.630.30">
    <property type="match status" value="1"/>
</dbReference>
<evidence type="ECO:0000313" key="9">
    <source>
        <dbReference type="Proteomes" id="UP000268870"/>
    </source>
</evidence>
<dbReference type="Proteomes" id="UP000255140">
    <property type="component" value="Unassembled WGS sequence"/>
</dbReference>
<dbReference type="CDD" id="cd04301">
    <property type="entry name" value="NAT_SF"/>
    <property type="match status" value="1"/>
</dbReference>
<reference evidence="4 8" key="1">
    <citation type="journal article" date="2018" name="Emerg. Microbes Infect.">
        <title>Phenotypic and molecular analysis of nontypeable Group B streptococci: identification of cps2a and hybrid cps2a/cps5 Group B streptococcal capsule gene clusters.</title>
        <authorList>
            <person name="Alhhazmi A."/>
            <person name="Tyrrell G.J."/>
        </authorList>
    </citation>
    <scope>NUCLEOTIDE SEQUENCE [LARGE SCALE GENOMIC DNA]</scope>
    <source>
        <strain evidence="4 8">PLGBS17</strain>
    </source>
</reference>
<proteinExistence type="predicted"/>